<dbReference type="Pfam" id="PF03816">
    <property type="entry name" value="LytR_cpsA_psr"/>
    <property type="match status" value="1"/>
</dbReference>
<dbReference type="InterPro" id="IPR050922">
    <property type="entry name" value="LytR/CpsA/Psr_CW_biosynth"/>
</dbReference>
<evidence type="ECO:0000313" key="4">
    <source>
        <dbReference type="EMBL" id="AVF26632.1"/>
    </source>
</evidence>
<dbReference type="Gene3D" id="3.40.630.190">
    <property type="entry name" value="LCP protein"/>
    <property type="match status" value="1"/>
</dbReference>
<evidence type="ECO:0000256" key="2">
    <source>
        <dbReference type="SAM" id="Phobius"/>
    </source>
</evidence>
<sequence length="313" mass="35909">MNKYLKITLMIILLFVVAGSGYVYYLYKSIERSAGQMQISFEENNLTKKGGDQSSKLFLMLGIGDRPGDPGRANSIIVVSVNPSDKSVLMFNIPRDTRAEIIGKGIKDKINHSYAYGRTEMTKKTVEHFLNQSIDYVVQVNMQGLRQLVDAFGGIEVENKFAFSQSDELGKKVYHYDGGPIHLDGERALHYTRMRKSDPKGDLGRNDRQQQVFEHLLKKSTSFSNVFKIKEILNILGDNIKTNLSFEEMITLYSDFKKEWNQYKIEKTTIEGTDKTIDGIFYYEVSEKEHQRVINQLKEHLERSHSNSVPLVK</sequence>
<dbReference type="Proteomes" id="UP000239833">
    <property type="component" value="Chromosome"/>
</dbReference>
<dbReference type="AlphaFoldDB" id="A0A2L1U129"/>
<dbReference type="InterPro" id="IPR004474">
    <property type="entry name" value="LytR_CpsA_psr"/>
</dbReference>
<comment type="similarity">
    <text evidence="1">Belongs to the LytR/CpsA/Psr (LCP) family.</text>
</comment>
<name>A0A2L1U129_9BACL</name>
<evidence type="ECO:0000256" key="1">
    <source>
        <dbReference type="ARBA" id="ARBA00006068"/>
    </source>
</evidence>
<keyword evidence="2" id="KW-0812">Transmembrane</keyword>
<dbReference type="EMBL" id="CP019655">
    <property type="protein sequence ID" value="AVF26632.1"/>
    <property type="molecule type" value="Genomic_DNA"/>
</dbReference>
<dbReference type="PANTHER" id="PTHR33392">
    <property type="entry name" value="POLYISOPRENYL-TEICHOIC ACID--PEPTIDOGLYCAN TEICHOIC ACID TRANSFERASE TAGU"/>
    <property type="match status" value="1"/>
</dbReference>
<reference evidence="5" key="1">
    <citation type="submission" date="2017-02" db="EMBL/GenBank/DDBJ databases">
        <title>Delineation of Paenibacillus larvae strains originating from foulbrood outbreaks.</title>
        <authorList>
            <person name="Beims H."/>
            <person name="Bunk B."/>
            <person name="Sproeer C."/>
            <person name="Mohr K.I."/>
            <person name="Pradella S."/>
            <person name="Guenther G."/>
            <person name="Rohde M."/>
            <person name="von der Ohe W."/>
            <person name="Steinert M."/>
        </authorList>
    </citation>
    <scope>NUCLEOTIDE SEQUENCE [LARGE SCALE GENOMIC DNA]</scope>
    <source>
        <strain evidence="5">Eric_III</strain>
    </source>
</reference>
<dbReference type="NCBIfam" id="TIGR00350">
    <property type="entry name" value="lytR_cpsA_psr"/>
    <property type="match status" value="1"/>
</dbReference>
<dbReference type="PANTHER" id="PTHR33392:SF6">
    <property type="entry name" value="POLYISOPRENYL-TEICHOIC ACID--PEPTIDOGLYCAN TEICHOIC ACID TRANSFERASE TAGU"/>
    <property type="match status" value="1"/>
</dbReference>
<accession>A0A2L1U129</accession>
<feature type="domain" description="Cell envelope-related transcriptional attenuator" evidence="3">
    <location>
        <begin position="72"/>
        <end position="220"/>
    </location>
</feature>
<evidence type="ECO:0000259" key="3">
    <source>
        <dbReference type="Pfam" id="PF03816"/>
    </source>
</evidence>
<gene>
    <name evidence="4" type="ORF">ERICIII_02482</name>
</gene>
<dbReference type="GeneID" id="64219145"/>
<dbReference type="RefSeq" id="WP_077995388.1">
    <property type="nucleotide sequence ID" value="NZ_CP019655.1"/>
</dbReference>
<evidence type="ECO:0000313" key="5">
    <source>
        <dbReference type="Proteomes" id="UP000239833"/>
    </source>
</evidence>
<keyword evidence="2" id="KW-0472">Membrane</keyword>
<organism evidence="4 5">
    <name type="scientific">Paenibacillus larvae subsp. larvae</name>
    <dbReference type="NCBI Taxonomy" id="147375"/>
    <lineage>
        <taxon>Bacteria</taxon>
        <taxon>Bacillati</taxon>
        <taxon>Bacillota</taxon>
        <taxon>Bacilli</taxon>
        <taxon>Bacillales</taxon>
        <taxon>Paenibacillaceae</taxon>
        <taxon>Paenibacillus</taxon>
    </lineage>
</organism>
<keyword evidence="2" id="KW-1133">Transmembrane helix</keyword>
<protein>
    <submittedName>
        <fullName evidence="4">Transcriptional regulator LytR-like protein</fullName>
    </submittedName>
</protein>
<proteinExistence type="inferred from homology"/>
<feature type="transmembrane region" description="Helical" evidence="2">
    <location>
        <begin position="7"/>
        <end position="27"/>
    </location>
</feature>